<keyword evidence="4" id="KW-0732">Signal</keyword>
<evidence type="ECO:0000259" key="12">
    <source>
        <dbReference type="PROSITE" id="PS50011"/>
    </source>
</evidence>
<dbReference type="AlphaFoldDB" id="A0AAD5CN08"/>
<dbReference type="FunFam" id="3.80.10.10:FF:000129">
    <property type="entry name" value="Leucine-rich repeat receptor-like kinase"/>
    <property type="match status" value="1"/>
</dbReference>
<keyword evidence="2" id="KW-0433">Leucine-rich repeat</keyword>
<evidence type="ECO:0000256" key="1">
    <source>
        <dbReference type="ARBA" id="ARBA00004167"/>
    </source>
</evidence>
<sequence>LKNPDLLNWPDNGDDDPCGSHWPHVFCSQSRVTQIQVQGLQKNQFTGSLPSLNGLSGLSLEVMVLDNNPLNVSSGWVIPDDLMNSVQLQNLSLMSCNVVGKVPDFLGGVETVFKPNFGSDTGILWLNGQSGEGMSGGIDVIGRMSSLTSLWLHGNRFSGKIPESIGGLVDLKEFDVNSNDLVGLVPEGLASLKLDNLDLNNNMFMGPVPKFKAVNFSYSSNRFCQPDPGVPCGPEVTALLGFLDDLGYPSRLVDSWSGNDPCGGAWFGLSCGKGKVSAIHLAKFNLSGSLSPSVGNLESLTRIDLGSNYLTGVVPANWSSLKSLTLLDLSNNNLSPPLPKFNPSMKLVLGGNPLFESNSSKAPPESIFAGFALLIIPLCIYLCKKKKVNSSQPPSSLVIHPRDPSDSDNTVKISIANDAQTHTSAGSGSGESHVIESGNLIISVQVLKNVTKNFAQENELGRGGFGVVYKGQLDDGTKIAVKRMESGVISHKALDEFQAEIEVLSKVRHRHLVSLLGYSTEGPERILVYEYMPQGALSRHLFHWKTFKLEPLSWKRRLNIALDVARGMEYLHTLAHQSFIHRDLKST</sequence>
<keyword evidence="9" id="KW-0325">Glycoprotein</keyword>
<dbReference type="Pfam" id="PF00560">
    <property type="entry name" value="LRR_1"/>
    <property type="match status" value="1"/>
</dbReference>
<evidence type="ECO:0000256" key="7">
    <source>
        <dbReference type="ARBA" id="ARBA00023136"/>
    </source>
</evidence>
<protein>
    <recommendedName>
        <fullName evidence="12">Protein kinase domain-containing protein</fullName>
    </recommendedName>
</protein>
<evidence type="ECO:0000256" key="5">
    <source>
        <dbReference type="ARBA" id="ARBA00022737"/>
    </source>
</evidence>
<dbReference type="InterPro" id="IPR000719">
    <property type="entry name" value="Prot_kinase_dom"/>
</dbReference>
<dbReference type="EMBL" id="JAMZMK010007405">
    <property type="protein sequence ID" value="KAI7744938.1"/>
    <property type="molecule type" value="Genomic_DNA"/>
</dbReference>
<evidence type="ECO:0000256" key="6">
    <source>
        <dbReference type="ARBA" id="ARBA00022989"/>
    </source>
</evidence>
<dbReference type="FunFam" id="3.30.200.20:FF:000226">
    <property type="entry name" value="receptor protein kinase TMK1"/>
    <property type="match status" value="1"/>
</dbReference>
<keyword evidence="7" id="KW-0472">Membrane</keyword>
<reference evidence="13" key="1">
    <citation type="submission" date="2022-06" db="EMBL/GenBank/DDBJ databases">
        <title>Uncovering the hologenomic basis of an extraordinary plant invasion.</title>
        <authorList>
            <person name="Bieker V.C."/>
            <person name="Martin M.D."/>
            <person name="Gilbert T."/>
            <person name="Hodgins K."/>
            <person name="Battlay P."/>
            <person name="Petersen B."/>
            <person name="Wilson J."/>
        </authorList>
    </citation>
    <scope>NUCLEOTIDE SEQUENCE</scope>
    <source>
        <strain evidence="13">AA19_3_7</strain>
        <tissue evidence="13">Leaf</tissue>
    </source>
</reference>
<dbReference type="PROSITE" id="PS00107">
    <property type="entry name" value="PROTEIN_KINASE_ATP"/>
    <property type="match status" value="1"/>
</dbReference>
<dbReference type="Pfam" id="PF13855">
    <property type="entry name" value="LRR_8"/>
    <property type="match status" value="1"/>
</dbReference>
<keyword evidence="10" id="KW-0067">ATP-binding</keyword>
<dbReference type="InterPro" id="IPR011009">
    <property type="entry name" value="Kinase-like_dom_sf"/>
</dbReference>
<dbReference type="InterPro" id="IPR001245">
    <property type="entry name" value="Ser-Thr/Tyr_kinase_cat_dom"/>
</dbReference>
<keyword evidence="14" id="KW-1185">Reference proteome</keyword>
<dbReference type="GO" id="GO:0004672">
    <property type="term" value="F:protein kinase activity"/>
    <property type="evidence" value="ECO:0007669"/>
    <property type="project" value="InterPro"/>
</dbReference>
<dbReference type="Gene3D" id="3.30.200.20">
    <property type="entry name" value="Phosphorylase Kinase, domain 1"/>
    <property type="match status" value="1"/>
</dbReference>
<feature type="binding site" evidence="10">
    <location>
        <position position="482"/>
    </location>
    <ligand>
        <name>ATP</name>
        <dbReference type="ChEBI" id="CHEBI:30616"/>
    </ligand>
</feature>
<comment type="caution">
    <text evidence="13">The sequence shown here is derived from an EMBL/GenBank/DDBJ whole genome shotgun (WGS) entry which is preliminary data.</text>
</comment>
<dbReference type="PANTHER" id="PTHR47986:SF13">
    <property type="entry name" value="RECEPTOR PROTEIN KINASE TMK1-LIKE"/>
    <property type="match status" value="1"/>
</dbReference>
<dbReference type="Pfam" id="PF08263">
    <property type="entry name" value="LRRNT_2"/>
    <property type="match status" value="2"/>
</dbReference>
<evidence type="ECO:0000256" key="11">
    <source>
        <dbReference type="SAM" id="MobiDB-lite"/>
    </source>
</evidence>
<keyword evidence="8" id="KW-0675">Receptor</keyword>
<dbReference type="InterPro" id="IPR032675">
    <property type="entry name" value="LRR_dom_sf"/>
</dbReference>
<evidence type="ECO:0000256" key="8">
    <source>
        <dbReference type="ARBA" id="ARBA00023170"/>
    </source>
</evidence>
<dbReference type="InterPro" id="IPR052422">
    <property type="entry name" value="Auxin_Ser/Thr_Kinase"/>
</dbReference>
<proteinExistence type="predicted"/>
<dbReference type="Gene3D" id="3.80.10.10">
    <property type="entry name" value="Ribonuclease Inhibitor"/>
    <property type="match status" value="3"/>
</dbReference>
<dbReference type="SUPFAM" id="SSF52058">
    <property type="entry name" value="L domain-like"/>
    <property type="match status" value="1"/>
</dbReference>
<dbReference type="InterPro" id="IPR013210">
    <property type="entry name" value="LRR_N_plant-typ"/>
</dbReference>
<keyword evidence="10" id="KW-0547">Nucleotide-binding</keyword>
<accession>A0AAD5CN08</accession>
<dbReference type="InterPro" id="IPR001611">
    <property type="entry name" value="Leu-rich_rpt"/>
</dbReference>
<evidence type="ECO:0000256" key="2">
    <source>
        <dbReference type="ARBA" id="ARBA00022614"/>
    </source>
</evidence>
<dbReference type="SUPFAM" id="SSF56112">
    <property type="entry name" value="Protein kinase-like (PK-like)"/>
    <property type="match status" value="1"/>
</dbReference>
<organism evidence="13 14">
    <name type="scientific">Ambrosia artemisiifolia</name>
    <name type="common">Common ragweed</name>
    <dbReference type="NCBI Taxonomy" id="4212"/>
    <lineage>
        <taxon>Eukaryota</taxon>
        <taxon>Viridiplantae</taxon>
        <taxon>Streptophyta</taxon>
        <taxon>Embryophyta</taxon>
        <taxon>Tracheophyta</taxon>
        <taxon>Spermatophyta</taxon>
        <taxon>Magnoliopsida</taxon>
        <taxon>eudicotyledons</taxon>
        <taxon>Gunneridae</taxon>
        <taxon>Pentapetalae</taxon>
        <taxon>asterids</taxon>
        <taxon>campanulids</taxon>
        <taxon>Asterales</taxon>
        <taxon>Asteraceae</taxon>
        <taxon>Asteroideae</taxon>
        <taxon>Heliantheae alliance</taxon>
        <taxon>Heliantheae</taxon>
        <taxon>Ambrosia</taxon>
    </lineage>
</organism>
<dbReference type="PANTHER" id="PTHR47986">
    <property type="entry name" value="OSJNBA0070M12.3 PROTEIN"/>
    <property type="match status" value="1"/>
</dbReference>
<evidence type="ECO:0000313" key="14">
    <source>
        <dbReference type="Proteomes" id="UP001206925"/>
    </source>
</evidence>
<feature type="non-terminal residue" evidence="13">
    <location>
        <position position="1"/>
    </location>
</feature>
<evidence type="ECO:0000256" key="9">
    <source>
        <dbReference type="ARBA" id="ARBA00023180"/>
    </source>
</evidence>
<dbReference type="InterPro" id="IPR017441">
    <property type="entry name" value="Protein_kinase_ATP_BS"/>
</dbReference>
<dbReference type="PROSITE" id="PS50011">
    <property type="entry name" value="PROTEIN_KINASE_DOM"/>
    <property type="match status" value="1"/>
</dbReference>
<evidence type="ECO:0000256" key="4">
    <source>
        <dbReference type="ARBA" id="ARBA00022729"/>
    </source>
</evidence>
<dbReference type="GO" id="GO:0016020">
    <property type="term" value="C:membrane"/>
    <property type="evidence" value="ECO:0007669"/>
    <property type="project" value="UniProtKB-SubCell"/>
</dbReference>
<evidence type="ECO:0000256" key="3">
    <source>
        <dbReference type="ARBA" id="ARBA00022692"/>
    </source>
</evidence>
<keyword evidence="6" id="KW-1133">Transmembrane helix</keyword>
<dbReference type="Pfam" id="PF07714">
    <property type="entry name" value="PK_Tyr_Ser-Thr"/>
    <property type="match status" value="1"/>
</dbReference>
<dbReference type="Proteomes" id="UP001206925">
    <property type="component" value="Unassembled WGS sequence"/>
</dbReference>
<gene>
    <name evidence="13" type="ORF">M8C21_016837</name>
</gene>
<feature type="domain" description="Protein kinase" evidence="12">
    <location>
        <begin position="454"/>
        <end position="587"/>
    </location>
</feature>
<feature type="region of interest" description="Disordered" evidence="11">
    <location>
        <begin position="390"/>
        <end position="410"/>
    </location>
</feature>
<keyword evidence="5" id="KW-0677">Repeat</keyword>
<comment type="subcellular location">
    <subcellularLocation>
        <location evidence="1">Membrane</location>
        <topology evidence="1">Single-pass membrane protein</topology>
    </subcellularLocation>
</comment>
<name>A0AAD5CN08_AMBAR</name>
<evidence type="ECO:0000313" key="13">
    <source>
        <dbReference type="EMBL" id="KAI7744938.1"/>
    </source>
</evidence>
<keyword evidence="3" id="KW-0812">Transmembrane</keyword>
<evidence type="ECO:0000256" key="10">
    <source>
        <dbReference type="PROSITE-ProRule" id="PRU10141"/>
    </source>
</evidence>
<dbReference type="GO" id="GO:0005524">
    <property type="term" value="F:ATP binding"/>
    <property type="evidence" value="ECO:0007669"/>
    <property type="project" value="UniProtKB-UniRule"/>
</dbReference>
<dbReference type="Gene3D" id="1.10.510.10">
    <property type="entry name" value="Transferase(Phosphotransferase) domain 1"/>
    <property type="match status" value="1"/>
</dbReference>